<keyword evidence="4" id="KW-1185">Reference proteome</keyword>
<dbReference type="InterPro" id="IPR011251">
    <property type="entry name" value="Luciferase-like_dom"/>
</dbReference>
<sequence length="355" mass="38403">MTITTPAPETHAETGPRVAVRSLAFLTPGNYDDDAPAVGLDETLALFEHGEALGFDGAWVRQRHLEHGISSAVVFLAAASQRTRRLELGTAVIPIGYESPFRLAEDLSTLDVLSGGRVQAGFSAGTPPHADLIGERVFDADWRSNDFSHARIERLLDNLRGDFLGDGDTVIHSPGNTQRPRLQPYSPGLAGRLWYGGGSLGSAEWAGRHGLGLLVGNIVAGETSDDFATAQRAVIDRYRRAAGDRVSRIALGRVIVPTDSADRATRAKYREYAASRYERTLAPHGERRTLFARDLIGPADEIAEALAADAALAEVDELRIELPYEFGIDDYRQIIADVAGLVAPQLGWTPAEERA</sequence>
<dbReference type="GO" id="GO:0016705">
    <property type="term" value="F:oxidoreductase activity, acting on paired donors, with incorporation or reduction of molecular oxygen"/>
    <property type="evidence" value="ECO:0007669"/>
    <property type="project" value="InterPro"/>
</dbReference>
<keyword evidence="2" id="KW-0560">Oxidoreductase</keyword>
<accession>A0A4Q2M4P3</accession>
<dbReference type="RefSeq" id="WP_129173628.1">
    <property type="nucleotide sequence ID" value="NZ_JACCBI010000001.1"/>
</dbReference>
<dbReference type="PANTHER" id="PTHR30137">
    <property type="entry name" value="LUCIFERASE-LIKE MONOOXYGENASE"/>
    <property type="match status" value="1"/>
</dbReference>
<comment type="caution">
    <text evidence="3">The sequence shown here is derived from an EMBL/GenBank/DDBJ whole genome shotgun (WGS) entry which is preliminary data.</text>
</comment>
<dbReference type="AlphaFoldDB" id="A0A4Q2M4P3"/>
<evidence type="ECO:0000313" key="2">
    <source>
        <dbReference type="EMBL" id="NYD67300.1"/>
    </source>
</evidence>
<dbReference type="Gene3D" id="3.20.20.30">
    <property type="entry name" value="Luciferase-like domain"/>
    <property type="match status" value="1"/>
</dbReference>
<dbReference type="EMBL" id="JACCBI010000001">
    <property type="protein sequence ID" value="NYD67300.1"/>
    <property type="molecule type" value="Genomic_DNA"/>
</dbReference>
<keyword evidence="2" id="KW-0503">Monooxygenase</keyword>
<dbReference type="OrthoDB" id="7903015at2"/>
<dbReference type="Proteomes" id="UP000581087">
    <property type="component" value="Unassembled WGS sequence"/>
</dbReference>
<reference evidence="2 5" key="2">
    <citation type="submission" date="2020-07" db="EMBL/GenBank/DDBJ databases">
        <title>Sequencing the genomes of 1000 actinobacteria strains.</title>
        <authorList>
            <person name="Klenk H.-P."/>
        </authorList>
    </citation>
    <scope>NUCLEOTIDE SEQUENCE [LARGE SCALE GENOMIC DNA]</scope>
    <source>
        <strain evidence="2 5">DSM 23870</strain>
    </source>
</reference>
<reference evidence="3 4" key="1">
    <citation type="submission" date="2019-01" db="EMBL/GenBank/DDBJ databases">
        <title>Agromyces.</title>
        <authorList>
            <person name="Li J."/>
        </authorList>
    </citation>
    <scope>NUCLEOTIDE SEQUENCE [LARGE SCALE GENOMIC DNA]</scope>
    <source>
        <strain evidence="3 4">DSM 23870</strain>
    </source>
</reference>
<feature type="domain" description="Luciferase-like" evidence="1">
    <location>
        <begin position="28"/>
        <end position="308"/>
    </location>
</feature>
<dbReference type="InterPro" id="IPR050766">
    <property type="entry name" value="Bact_Lucif_Oxidored"/>
</dbReference>
<name>A0A4Q2M4P3_9MICO</name>
<evidence type="ECO:0000313" key="3">
    <source>
        <dbReference type="EMBL" id="RXZ86869.1"/>
    </source>
</evidence>
<dbReference type="GO" id="GO:0005829">
    <property type="term" value="C:cytosol"/>
    <property type="evidence" value="ECO:0007669"/>
    <property type="project" value="TreeGrafter"/>
</dbReference>
<proteinExistence type="predicted"/>
<protein>
    <submittedName>
        <fullName evidence="2">Alkanesulfonate monooxygenase SsuD/methylene tetrahydromethanopterin reductase-like flavin-dependent oxidoreductase (Luciferase family)</fullName>
    </submittedName>
    <submittedName>
        <fullName evidence="3">LLM class flavin-dependent oxidoreductase</fullName>
    </submittedName>
</protein>
<dbReference type="Proteomes" id="UP000292686">
    <property type="component" value="Unassembled WGS sequence"/>
</dbReference>
<dbReference type="SUPFAM" id="SSF51679">
    <property type="entry name" value="Bacterial luciferase-like"/>
    <property type="match status" value="1"/>
</dbReference>
<evidence type="ECO:0000313" key="4">
    <source>
        <dbReference type="Proteomes" id="UP000292686"/>
    </source>
</evidence>
<organism evidence="3 4">
    <name type="scientific">Agromyces atrinae</name>
    <dbReference type="NCBI Taxonomy" id="592376"/>
    <lineage>
        <taxon>Bacteria</taxon>
        <taxon>Bacillati</taxon>
        <taxon>Actinomycetota</taxon>
        <taxon>Actinomycetes</taxon>
        <taxon>Micrococcales</taxon>
        <taxon>Microbacteriaceae</taxon>
        <taxon>Agromyces</taxon>
    </lineage>
</organism>
<dbReference type="PANTHER" id="PTHR30137:SF15">
    <property type="entry name" value="BLL6902 PROTEIN"/>
    <property type="match status" value="1"/>
</dbReference>
<evidence type="ECO:0000259" key="1">
    <source>
        <dbReference type="Pfam" id="PF00296"/>
    </source>
</evidence>
<dbReference type="EMBL" id="SDPM01000003">
    <property type="protein sequence ID" value="RXZ86869.1"/>
    <property type="molecule type" value="Genomic_DNA"/>
</dbReference>
<gene>
    <name evidence="2" type="ORF">BJ972_001819</name>
    <name evidence="3" type="ORF">ESP50_07350</name>
</gene>
<dbReference type="GO" id="GO:0004497">
    <property type="term" value="F:monooxygenase activity"/>
    <property type="evidence" value="ECO:0007669"/>
    <property type="project" value="UniProtKB-KW"/>
</dbReference>
<dbReference type="InterPro" id="IPR036661">
    <property type="entry name" value="Luciferase-like_sf"/>
</dbReference>
<evidence type="ECO:0000313" key="5">
    <source>
        <dbReference type="Proteomes" id="UP000581087"/>
    </source>
</evidence>
<dbReference type="Pfam" id="PF00296">
    <property type="entry name" value="Bac_luciferase"/>
    <property type="match status" value="1"/>
</dbReference>